<evidence type="ECO:0000313" key="3">
    <source>
        <dbReference type="Proteomes" id="UP000479114"/>
    </source>
</evidence>
<dbReference type="EMBL" id="CP048286">
    <property type="protein sequence ID" value="QHW30600.1"/>
    <property type="molecule type" value="Genomic_DNA"/>
</dbReference>
<keyword evidence="2" id="KW-0489">Methyltransferase</keyword>
<evidence type="ECO:0000313" key="2">
    <source>
        <dbReference type="EMBL" id="QHW30600.1"/>
    </source>
</evidence>
<dbReference type="AlphaFoldDB" id="A0A6C0NWL0"/>
<keyword evidence="3" id="KW-1185">Reference proteome</keyword>
<dbReference type="InterPro" id="IPR013216">
    <property type="entry name" value="Methyltransf_11"/>
</dbReference>
<dbReference type="Gene3D" id="3.40.50.150">
    <property type="entry name" value="Vaccinia Virus protein VP39"/>
    <property type="match status" value="1"/>
</dbReference>
<organism evidence="2 3">
    <name type="scientific">Paenibacillus rhizovicinus</name>
    <dbReference type="NCBI Taxonomy" id="2704463"/>
    <lineage>
        <taxon>Bacteria</taxon>
        <taxon>Bacillati</taxon>
        <taxon>Bacillota</taxon>
        <taxon>Bacilli</taxon>
        <taxon>Bacillales</taxon>
        <taxon>Paenibacillaceae</taxon>
        <taxon>Paenibacillus</taxon>
    </lineage>
</organism>
<dbReference type="GO" id="GO:0008757">
    <property type="term" value="F:S-adenosylmethionine-dependent methyltransferase activity"/>
    <property type="evidence" value="ECO:0007669"/>
    <property type="project" value="InterPro"/>
</dbReference>
<dbReference type="GO" id="GO:0032259">
    <property type="term" value="P:methylation"/>
    <property type="evidence" value="ECO:0007669"/>
    <property type="project" value="UniProtKB-KW"/>
</dbReference>
<gene>
    <name evidence="2" type="ORF">GZH47_06865</name>
</gene>
<dbReference type="KEGG" id="prz:GZH47_06865"/>
<accession>A0A6C0NWL0</accession>
<dbReference type="Proteomes" id="UP000479114">
    <property type="component" value="Chromosome"/>
</dbReference>
<evidence type="ECO:0000259" key="1">
    <source>
        <dbReference type="Pfam" id="PF08241"/>
    </source>
</evidence>
<dbReference type="InterPro" id="IPR029063">
    <property type="entry name" value="SAM-dependent_MTases_sf"/>
</dbReference>
<sequence length="234" mass="26391">MRMSQHYEQVGVAVTCRSFEEYVRMFDLREQRLEGRILDIAGGASSFTADAVAGGLDAYAADPRYALDYEVLIREATEEIAVSAAKIAKLADKFDFSYYGSVDNHRANREASLLRFEAHFGQPEERAKRYTAASLPHLPLESDSFDIVLCSHFLFLYEDQFDYSFHRDAILEMMRVCKPGGTVRIYPVMSLRWTPYAHMDELLEAIRGAGGSPGFFTSKLPFIPGSELGLFVNL</sequence>
<dbReference type="SUPFAM" id="SSF53335">
    <property type="entry name" value="S-adenosyl-L-methionine-dependent methyltransferases"/>
    <property type="match status" value="1"/>
</dbReference>
<feature type="domain" description="Methyltransferase type 11" evidence="1">
    <location>
        <begin position="128"/>
        <end position="183"/>
    </location>
</feature>
<keyword evidence="2" id="KW-0808">Transferase</keyword>
<reference evidence="2 3" key="1">
    <citation type="submission" date="2020-02" db="EMBL/GenBank/DDBJ databases">
        <title>Paenibacillus sp. nov., isolated from rhizosphere soil of tomato.</title>
        <authorList>
            <person name="Weon H.-Y."/>
            <person name="Lee S.A."/>
        </authorList>
    </citation>
    <scope>NUCLEOTIDE SEQUENCE [LARGE SCALE GENOMIC DNA]</scope>
    <source>
        <strain evidence="2 3">14171R-81</strain>
    </source>
</reference>
<dbReference type="Pfam" id="PF08241">
    <property type="entry name" value="Methyltransf_11"/>
    <property type="match status" value="1"/>
</dbReference>
<name>A0A6C0NWL0_9BACL</name>
<protein>
    <submittedName>
        <fullName evidence="2">Class I SAM-dependent methyltransferase</fullName>
    </submittedName>
</protein>
<proteinExistence type="predicted"/>